<name>A0A2K8NXS3_9MOLU</name>
<dbReference type="Proteomes" id="UP000232063">
    <property type="component" value="Chromosome"/>
</dbReference>
<protein>
    <submittedName>
        <fullName evidence="1">Uncharacterized protein</fullName>
    </submittedName>
</protein>
<sequence>MTKQKKNALKTKKQSKNEQMVIDENDHINFDLILLRRMM</sequence>
<dbReference type="KEGG" id="elj:ELUMI_v1c08300"/>
<gene>
    <name evidence="1" type="ORF">ELUMI_v1c08300</name>
</gene>
<organism evidence="1 2">
    <name type="scientific">Williamsoniiplasma luminosum</name>
    <dbReference type="NCBI Taxonomy" id="214888"/>
    <lineage>
        <taxon>Bacteria</taxon>
        <taxon>Bacillati</taxon>
        <taxon>Mycoplasmatota</taxon>
        <taxon>Mollicutes</taxon>
        <taxon>Entomoplasmatales</taxon>
        <taxon>Williamsoniiplasma</taxon>
    </lineage>
</organism>
<evidence type="ECO:0000313" key="1">
    <source>
        <dbReference type="EMBL" id="ATZ17551.1"/>
    </source>
</evidence>
<accession>A0A2K8NXS3</accession>
<keyword evidence="2" id="KW-1185">Reference proteome</keyword>
<proteinExistence type="predicted"/>
<dbReference type="AlphaFoldDB" id="A0A2K8NXS3"/>
<evidence type="ECO:0000313" key="2">
    <source>
        <dbReference type="Proteomes" id="UP000232063"/>
    </source>
</evidence>
<dbReference type="EMBL" id="CP024963">
    <property type="protein sequence ID" value="ATZ17551.1"/>
    <property type="molecule type" value="Genomic_DNA"/>
</dbReference>
<reference evidence="1 2" key="1">
    <citation type="submission" date="2017-11" db="EMBL/GenBank/DDBJ databases">
        <title>Genome sequence of Entomoplasma luminosum PIMN-1 (ATCC 49195).</title>
        <authorList>
            <person name="Lo W.-S."/>
            <person name="Gasparich G.E."/>
            <person name="Kuo C.-H."/>
        </authorList>
    </citation>
    <scope>NUCLEOTIDE SEQUENCE [LARGE SCALE GENOMIC DNA]</scope>
    <source>
        <strain evidence="1 2">PIMN-1</strain>
    </source>
</reference>